<comment type="caution">
    <text evidence="1">The sequence shown here is derived from an EMBL/GenBank/DDBJ whole genome shotgun (WGS) entry which is preliminary data.</text>
</comment>
<gene>
    <name evidence="1" type="ORF">INT44_006356</name>
</gene>
<dbReference type="EMBL" id="JAEPRA010000010">
    <property type="protein sequence ID" value="KAG2179510.1"/>
    <property type="molecule type" value="Genomic_DNA"/>
</dbReference>
<dbReference type="Proteomes" id="UP000612746">
    <property type="component" value="Unassembled WGS sequence"/>
</dbReference>
<keyword evidence="2" id="KW-1185">Reference proteome</keyword>
<dbReference type="AlphaFoldDB" id="A0A8H7UE10"/>
<name>A0A8H7UE10_9FUNG</name>
<protein>
    <submittedName>
        <fullName evidence="1">Uncharacterized protein</fullName>
    </submittedName>
</protein>
<organism evidence="1 2">
    <name type="scientific">Umbelopsis vinacea</name>
    <dbReference type="NCBI Taxonomy" id="44442"/>
    <lineage>
        <taxon>Eukaryota</taxon>
        <taxon>Fungi</taxon>
        <taxon>Fungi incertae sedis</taxon>
        <taxon>Mucoromycota</taxon>
        <taxon>Mucoromycotina</taxon>
        <taxon>Umbelopsidomycetes</taxon>
        <taxon>Umbelopsidales</taxon>
        <taxon>Umbelopsidaceae</taxon>
        <taxon>Umbelopsis</taxon>
    </lineage>
</organism>
<sequence length="89" mass="9825">MTSWETSVNASSVILPGKTEQAATVPDNVSKFDLHNTAPEQQHLSRTANVQKAMKLKIMTKKSSMGYSCSERMLKISAPIQVLCWMVAL</sequence>
<evidence type="ECO:0000313" key="2">
    <source>
        <dbReference type="Proteomes" id="UP000612746"/>
    </source>
</evidence>
<reference evidence="1" key="1">
    <citation type="submission" date="2020-12" db="EMBL/GenBank/DDBJ databases">
        <title>Metabolic potential, ecology and presence of endohyphal bacteria is reflected in genomic diversity of Mucoromycotina.</title>
        <authorList>
            <person name="Muszewska A."/>
            <person name="Okrasinska A."/>
            <person name="Steczkiewicz K."/>
            <person name="Drgas O."/>
            <person name="Orlowska M."/>
            <person name="Perlinska-Lenart U."/>
            <person name="Aleksandrzak-Piekarczyk T."/>
            <person name="Szatraj K."/>
            <person name="Zielenkiewicz U."/>
            <person name="Pilsyk S."/>
            <person name="Malc E."/>
            <person name="Mieczkowski P."/>
            <person name="Kruszewska J.S."/>
            <person name="Biernat P."/>
            <person name="Pawlowska J."/>
        </authorList>
    </citation>
    <scope>NUCLEOTIDE SEQUENCE</scope>
    <source>
        <strain evidence="1">WA0000051536</strain>
    </source>
</reference>
<proteinExistence type="predicted"/>
<accession>A0A8H7UE10</accession>
<evidence type="ECO:0000313" key="1">
    <source>
        <dbReference type="EMBL" id="KAG2179510.1"/>
    </source>
</evidence>